<evidence type="ECO:0000313" key="1">
    <source>
        <dbReference type="EMBL" id="WKD50185.1"/>
    </source>
</evidence>
<dbReference type="Proteomes" id="UP001321520">
    <property type="component" value="Chromosome"/>
</dbReference>
<sequence>MNNRTHTELLSLFSGHYASSPATVTFWREHKPYPKYFSLSKKQLGFTPPSVRLNPVIALVFARVLLATQAHAIILQW</sequence>
<dbReference type="RefSeq" id="WP_301416246.1">
    <property type="nucleotide sequence ID" value="NZ_CP098023.1"/>
</dbReference>
<keyword evidence="2" id="KW-1185">Reference proteome</keyword>
<accession>A0ABY9ECK7</accession>
<proteinExistence type="predicted"/>
<organism evidence="1 2">
    <name type="scientific">Microbulbifer spongiae</name>
    <dbReference type="NCBI Taxonomy" id="2944933"/>
    <lineage>
        <taxon>Bacteria</taxon>
        <taxon>Pseudomonadati</taxon>
        <taxon>Pseudomonadota</taxon>
        <taxon>Gammaproteobacteria</taxon>
        <taxon>Cellvibrionales</taxon>
        <taxon>Microbulbiferaceae</taxon>
        <taxon>Microbulbifer</taxon>
    </lineage>
</organism>
<gene>
    <name evidence="1" type="ORF">M8T91_01775</name>
</gene>
<protein>
    <submittedName>
        <fullName evidence="1">Uncharacterized protein</fullName>
    </submittedName>
</protein>
<evidence type="ECO:0000313" key="2">
    <source>
        <dbReference type="Proteomes" id="UP001321520"/>
    </source>
</evidence>
<name>A0ABY9ECK7_9GAMM</name>
<dbReference type="EMBL" id="CP098023">
    <property type="protein sequence ID" value="WKD50185.1"/>
    <property type="molecule type" value="Genomic_DNA"/>
</dbReference>
<reference evidence="1 2" key="1">
    <citation type="submission" date="2022-05" db="EMBL/GenBank/DDBJ databases">
        <title>Microbulbifer sp. nov., isolated from sponge.</title>
        <authorList>
            <person name="Gao L."/>
        </authorList>
    </citation>
    <scope>NUCLEOTIDE SEQUENCE [LARGE SCALE GENOMIC DNA]</scope>
    <source>
        <strain evidence="1 2">MI-G</strain>
    </source>
</reference>